<dbReference type="AlphaFoldDB" id="A0AAD5KNF3"/>
<feature type="region of interest" description="Disordered" evidence="1">
    <location>
        <begin position="157"/>
        <end position="192"/>
    </location>
</feature>
<evidence type="ECO:0000313" key="3">
    <source>
        <dbReference type="Proteomes" id="UP000820818"/>
    </source>
</evidence>
<gene>
    <name evidence="2" type="ORF">GHT06_018611</name>
</gene>
<organism evidence="2 3">
    <name type="scientific">Daphnia sinensis</name>
    <dbReference type="NCBI Taxonomy" id="1820382"/>
    <lineage>
        <taxon>Eukaryota</taxon>
        <taxon>Metazoa</taxon>
        <taxon>Ecdysozoa</taxon>
        <taxon>Arthropoda</taxon>
        <taxon>Crustacea</taxon>
        <taxon>Branchiopoda</taxon>
        <taxon>Diplostraca</taxon>
        <taxon>Cladocera</taxon>
        <taxon>Anomopoda</taxon>
        <taxon>Daphniidae</taxon>
        <taxon>Daphnia</taxon>
        <taxon>Daphnia similis group</taxon>
    </lineage>
</organism>
<feature type="compositionally biased region" description="Acidic residues" evidence="1">
    <location>
        <begin position="183"/>
        <end position="192"/>
    </location>
</feature>
<sequence>MRIIYSSVQEGKSRALMSCELAQEMWSRMETAYLETSDEIAPVLWRKFYGSKIQQGQSVMEFMTEMEQIVSRLRAINGIVLEDGQIITQILMSLPPSLKLNFVVAWDSTPAQEKTLKNLTIRLVKMEKNVKQSEEENSSNALPAGIIENVPVNQVEKGEVVAQDQAQNEFDAHLPDEPIVHEQEDDQLVNQP</sequence>
<name>A0AAD5KNF3_9CRUS</name>
<reference evidence="2 3" key="1">
    <citation type="submission" date="2022-05" db="EMBL/GenBank/DDBJ databases">
        <title>A multi-omics perspective on studying reproductive biology in Daphnia sinensis.</title>
        <authorList>
            <person name="Jia J."/>
        </authorList>
    </citation>
    <scope>NUCLEOTIDE SEQUENCE [LARGE SCALE GENOMIC DNA]</scope>
    <source>
        <strain evidence="2 3">WSL</strain>
    </source>
</reference>
<proteinExistence type="predicted"/>
<dbReference type="Proteomes" id="UP000820818">
    <property type="component" value="Linkage Group LG7"/>
</dbReference>
<evidence type="ECO:0000256" key="1">
    <source>
        <dbReference type="SAM" id="MobiDB-lite"/>
    </source>
</evidence>
<comment type="caution">
    <text evidence="2">The sequence shown here is derived from an EMBL/GenBank/DDBJ whole genome shotgun (WGS) entry which is preliminary data.</text>
</comment>
<dbReference type="EMBL" id="WJBH02000007">
    <property type="protein sequence ID" value="KAI9556044.1"/>
    <property type="molecule type" value="Genomic_DNA"/>
</dbReference>
<dbReference type="Pfam" id="PF14223">
    <property type="entry name" value="Retrotran_gag_2"/>
    <property type="match status" value="1"/>
</dbReference>
<protein>
    <submittedName>
        <fullName evidence="2">Uncharacterized protein</fullName>
    </submittedName>
</protein>
<keyword evidence="3" id="KW-1185">Reference proteome</keyword>
<feature type="compositionally biased region" description="Basic and acidic residues" evidence="1">
    <location>
        <begin position="170"/>
        <end position="182"/>
    </location>
</feature>
<evidence type="ECO:0000313" key="2">
    <source>
        <dbReference type="EMBL" id="KAI9556044.1"/>
    </source>
</evidence>
<accession>A0AAD5KNF3</accession>